<keyword evidence="7" id="KW-0227">DNA damage</keyword>
<dbReference type="GO" id="GO:0004844">
    <property type="term" value="F:uracil DNA N-glycosylase activity"/>
    <property type="evidence" value="ECO:0007669"/>
    <property type="project" value="UniProtKB-EC"/>
</dbReference>
<evidence type="ECO:0000256" key="6">
    <source>
        <dbReference type="ARBA" id="ARBA00022723"/>
    </source>
</evidence>
<comment type="caution">
    <text evidence="13">The sequence shown here is derived from an EMBL/GenBank/DDBJ whole genome shotgun (WGS) entry which is preliminary data.</text>
</comment>
<evidence type="ECO:0000256" key="9">
    <source>
        <dbReference type="ARBA" id="ARBA00023004"/>
    </source>
</evidence>
<sequence>MSDSLERFQSELLRFVRSVYVGDERRVVYGEGAAGAPLMLIGEAPGEQEALQGRPFAGRAGKNLDAFLELAGLSREALYVTNAVKFRPTRLSAAGRVTNRPPTREEVALMRPWLLREIGLVRPRCIATLGNVPLQAVTGARLTVGEAHGTRVSAPDAPCPVFALYHPASLLYRRSLTSVYERDVAALAAFLRSL</sequence>
<gene>
    <name evidence="13" type="ORF">IAB73_08145</name>
</gene>
<dbReference type="AlphaFoldDB" id="A0A9D0ZB47"/>
<evidence type="ECO:0000256" key="7">
    <source>
        <dbReference type="ARBA" id="ARBA00022763"/>
    </source>
</evidence>
<evidence type="ECO:0000256" key="1">
    <source>
        <dbReference type="ARBA" id="ARBA00001400"/>
    </source>
</evidence>
<feature type="domain" description="Uracil-DNA glycosylase-like" evidence="12">
    <location>
        <begin position="29"/>
        <end position="185"/>
    </location>
</feature>
<dbReference type="PANTHER" id="PTHR33693">
    <property type="entry name" value="TYPE-5 URACIL-DNA GLYCOSYLASE"/>
    <property type="match status" value="1"/>
</dbReference>
<dbReference type="InterPro" id="IPR005122">
    <property type="entry name" value="Uracil-DNA_glycosylase-like"/>
</dbReference>
<keyword evidence="9" id="KW-0408">Iron</keyword>
<reference evidence="13" key="1">
    <citation type="submission" date="2020-10" db="EMBL/GenBank/DDBJ databases">
        <authorList>
            <person name="Gilroy R."/>
        </authorList>
    </citation>
    <scope>NUCLEOTIDE SEQUENCE</scope>
    <source>
        <strain evidence="13">ChiSxjej2B14-6234</strain>
    </source>
</reference>
<evidence type="ECO:0000256" key="3">
    <source>
        <dbReference type="ARBA" id="ARBA00012030"/>
    </source>
</evidence>
<keyword evidence="6" id="KW-0479">Metal-binding</keyword>
<dbReference type="CDD" id="cd10030">
    <property type="entry name" value="UDG-F4_TTUDGA_SPO1dp_like"/>
    <property type="match status" value="1"/>
</dbReference>
<protein>
    <recommendedName>
        <fullName evidence="4">Type-4 uracil-DNA glycosylase</fullName>
        <ecNumber evidence="3">3.2.2.27</ecNumber>
    </recommendedName>
</protein>
<evidence type="ECO:0000313" key="14">
    <source>
        <dbReference type="Proteomes" id="UP000886887"/>
    </source>
</evidence>
<dbReference type="Proteomes" id="UP000886887">
    <property type="component" value="Unassembled WGS sequence"/>
</dbReference>
<dbReference type="GO" id="GO:0046872">
    <property type="term" value="F:metal ion binding"/>
    <property type="evidence" value="ECO:0007669"/>
    <property type="project" value="UniProtKB-KW"/>
</dbReference>
<keyword evidence="5" id="KW-0004">4Fe-4S</keyword>
<dbReference type="EC" id="3.2.2.27" evidence="3"/>
<accession>A0A9D0ZB47</accession>
<proteinExistence type="inferred from homology"/>
<dbReference type="SMART" id="SM00986">
    <property type="entry name" value="UDG"/>
    <property type="match status" value="1"/>
</dbReference>
<evidence type="ECO:0000256" key="5">
    <source>
        <dbReference type="ARBA" id="ARBA00022485"/>
    </source>
</evidence>
<evidence type="ECO:0000256" key="10">
    <source>
        <dbReference type="ARBA" id="ARBA00023014"/>
    </source>
</evidence>
<dbReference type="EMBL" id="DVFJ01000029">
    <property type="protein sequence ID" value="HIQ72160.1"/>
    <property type="molecule type" value="Genomic_DNA"/>
</dbReference>
<keyword evidence="8" id="KW-0378">Hydrolase</keyword>
<evidence type="ECO:0000256" key="8">
    <source>
        <dbReference type="ARBA" id="ARBA00022801"/>
    </source>
</evidence>
<keyword evidence="10" id="KW-0411">Iron-sulfur</keyword>
<dbReference type="InterPro" id="IPR036895">
    <property type="entry name" value="Uracil-DNA_glycosylase-like_sf"/>
</dbReference>
<comment type="similarity">
    <text evidence="2">Belongs to the uracil-DNA glycosylase (UDG) superfamily. Type 4 (UDGa) family.</text>
</comment>
<dbReference type="Gene3D" id="3.40.470.10">
    <property type="entry name" value="Uracil-DNA glycosylase-like domain"/>
    <property type="match status" value="1"/>
</dbReference>
<evidence type="ECO:0000313" key="13">
    <source>
        <dbReference type="EMBL" id="HIQ72160.1"/>
    </source>
</evidence>
<dbReference type="NCBIfam" id="TIGR00758">
    <property type="entry name" value="UDG_fam4"/>
    <property type="match status" value="1"/>
</dbReference>
<dbReference type="InterPro" id="IPR005273">
    <property type="entry name" value="Ura-DNA_glyco_family4"/>
</dbReference>
<evidence type="ECO:0000259" key="12">
    <source>
        <dbReference type="SMART" id="SM00986"/>
    </source>
</evidence>
<dbReference type="InterPro" id="IPR051536">
    <property type="entry name" value="UDG_Type-4/5"/>
</dbReference>
<dbReference type="Pfam" id="PF03167">
    <property type="entry name" value="UDG"/>
    <property type="match status" value="1"/>
</dbReference>
<comment type="catalytic activity">
    <reaction evidence="1">
        <text>Hydrolyzes single-stranded DNA or mismatched double-stranded DNA and polynucleotides, releasing free uracil.</text>
        <dbReference type="EC" id="3.2.2.27"/>
    </reaction>
</comment>
<dbReference type="GO" id="GO:0006281">
    <property type="term" value="P:DNA repair"/>
    <property type="evidence" value="ECO:0007669"/>
    <property type="project" value="UniProtKB-KW"/>
</dbReference>
<name>A0A9D0ZB47_9FIRM</name>
<dbReference type="SMART" id="SM00987">
    <property type="entry name" value="UreE_C"/>
    <property type="match status" value="1"/>
</dbReference>
<keyword evidence="11" id="KW-0234">DNA repair</keyword>
<evidence type="ECO:0000256" key="4">
    <source>
        <dbReference type="ARBA" id="ARBA00019403"/>
    </source>
</evidence>
<dbReference type="SUPFAM" id="SSF52141">
    <property type="entry name" value="Uracil-DNA glycosylase-like"/>
    <property type="match status" value="1"/>
</dbReference>
<reference evidence="13" key="2">
    <citation type="journal article" date="2021" name="PeerJ">
        <title>Extensive microbial diversity within the chicken gut microbiome revealed by metagenomics and culture.</title>
        <authorList>
            <person name="Gilroy R."/>
            <person name="Ravi A."/>
            <person name="Getino M."/>
            <person name="Pursley I."/>
            <person name="Horton D.L."/>
            <person name="Alikhan N.F."/>
            <person name="Baker D."/>
            <person name="Gharbi K."/>
            <person name="Hall N."/>
            <person name="Watson M."/>
            <person name="Adriaenssens E.M."/>
            <person name="Foster-Nyarko E."/>
            <person name="Jarju S."/>
            <person name="Secka A."/>
            <person name="Antonio M."/>
            <person name="Oren A."/>
            <person name="Chaudhuri R.R."/>
            <person name="La Ragione R."/>
            <person name="Hildebrand F."/>
            <person name="Pallen M.J."/>
        </authorList>
    </citation>
    <scope>NUCLEOTIDE SEQUENCE</scope>
    <source>
        <strain evidence="13">ChiSxjej2B14-6234</strain>
    </source>
</reference>
<organism evidence="13 14">
    <name type="scientific">Candidatus Onthenecus intestinigallinarum</name>
    <dbReference type="NCBI Taxonomy" id="2840875"/>
    <lineage>
        <taxon>Bacteria</taxon>
        <taxon>Bacillati</taxon>
        <taxon>Bacillota</taxon>
        <taxon>Clostridia</taxon>
        <taxon>Eubacteriales</taxon>
        <taxon>Candidatus Onthenecus</taxon>
    </lineage>
</organism>
<evidence type="ECO:0000256" key="11">
    <source>
        <dbReference type="ARBA" id="ARBA00023204"/>
    </source>
</evidence>
<evidence type="ECO:0000256" key="2">
    <source>
        <dbReference type="ARBA" id="ARBA00006521"/>
    </source>
</evidence>
<dbReference type="PANTHER" id="PTHR33693:SF1">
    <property type="entry name" value="TYPE-4 URACIL-DNA GLYCOSYLASE"/>
    <property type="match status" value="1"/>
</dbReference>
<dbReference type="GO" id="GO:0051539">
    <property type="term" value="F:4 iron, 4 sulfur cluster binding"/>
    <property type="evidence" value="ECO:0007669"/>
    <property type="project" value="UniProtKB-KW"/>
</dbReference>